<protein>
    <submittedName>
        <fullName evidence="1">Uncharacterized protein</fullName>
    </submittedName>
</protein>
<comment type="caution">
    <text evidence="1">The sequence shown here is derived from an EMBL/GenBank/DDBJ whole genome shotgun (WGS) entry which is preliminary data.</text>
</comment>
<name>M5TTW2_9BACT</name>
<gene>
    <name evidence="1" type="ORF">RSSM_06049</name>
</gene>
<dbReference type="AlphaFoldDB" id="M5TTW2"/>
<dbReference type="Proteomes" id="UP000011885">
    <property type="component" value="Unassembled WGS sequence"/>
</dbReference>
<dbReference type="EMBL" id="ANOH01000428">
    <property type="protein sequence ID" value="EMI52494.1"/>
    <property type="molecule type" value="Genomic_DNA"/>
</dbReference>
<dbReference type="PATRIC" id="fig|1263870.3.peg.6405"/>
<accession>M5TTW2</accession>
<evidence type="ECO:0000313" key="1">
    <source>
        <dbReference type="EMBL" id="EMI52494.1"/>
    </source>
</evidence>
<reference evidence="1 2" key="1">
    <citation type="journal article" date="2013" name="Mar. Genomics">
        <title>Expression of sulfatases in Rhodopirellula baltica and the diversity of sulfatases in the genus Rhodopirellula.</title>
        <authorList>
            <person name="Wegner C.E."/>
            <person name="Richter-Heitmann T."/>
            <person name="Klindworth A."/>
            <person name="Klockow C."/>
            <person name="Richter M."/>
            <person name="Achstetter T."/>
            <person name="Glockner F.O."/>
            <person name="Harder J."/>
        </authorList>
    </citation>
    <scope>NUCLEOTIDE SEQUENCE [LARGE SCALE GENOMIC DNA]</scope>
    <source>
        <strain evidence="1 2">SM41</strain>
    </source>
</reference>
<evidence type="ECO:0000313" key="2">
    <source>
        <dbReference type="Proteomes" id="UP000011885"/>
    </source>
</evidence>
<sequence>MGEVHVAGGVDQVELIFLAIFRGVAQGDGVALDRNPAFPLNIHRIEHLIVELALGDSAAGLD</sequence>
<organism evidence="1 2">
    <name type="scientific">Rhodopirellula sallentina SM41</name>
    <dbReference type="NCBI Taxonomy" id="1263870"/>
    <lineage>
        <taxon>Bacteria</taxon>
        <taxon>Pseudomonadati</taxon>
        <taxon>Planctomycetota</taxon>
        <taxon>Planctomycetia</taxon>
        <taxon>Pirellulales</taxon>
        <taxon>Pirellulaceae</taxon>
        <taxon>Rhodopirellula</taxon>
    </lineage>
</organism>
<keyword evidence="2" id="KW-1185">Reference proteome</keyword>
<dbReference type="AntiFam" id="ANF00072">
    <property type="entry name" value="Shadow ORF (opposite TypA)"/>
</dbReference>
<proteinExistence type="predicted"/>